<evidence type="ECO:0000259" key="4">
    <source>
        <dbReference type="PROSITE" id="PS51857"/>
    </source>
</evidence>
<dbReference type="STRING" id="1620.IV67_GL000803"/>
<protein>
    <recommendedName>
        <fullName evidence="4">CSD domain-containing protein</fullName>
    </recommendedName>
</protein>
<dbReference type="PATRIC" id="fig|1620.3.peg.818"/>
<keyword evidence="6" id="KW-1185">Reference proteome</keyword>
<keyword evidence="2" id="KW-0963">Cytoplasm</keyword>
<name>A0A0R2JFU4_9LACO</name>
<dbReference type="PRINTS" id="PR00050">
    <property type="entry name" value="COLDSHOCK"/>
</dbReference>
<dbReference type="PIRSF" id="PIRSF002599">
    <property type="entry name" value="Cold_shock_A"/>
    <property type="match status" value="1"/>
</dbReference>
<dbReference type="PROSITE" id="PS00352">
    <property type="entry name" value="CSD_1"/>
    <property type="match status" value="1"/>
</dbReference>
<dbReference type="InterPro" id="IPR050181">
    <property type="entry name" value="Cold_shock_domain"/>
</dbReference>
<organism evidence="5 6">
    <name type="scientific">Weissella minor</name>
    <dbReference type="NCBI Taxonomy" id="1620"/>
    <lineage>
        <taxon>Bacteria</taxon>
        <taxon>Bacillati</taxon>
        <taxon>Bacillota</taxon>
        <taxon>Bacilli</taxon>
        <taxon>Lactobacillales</taxon>
        <taxon>Lactobacillaceae</taxon>
        <taxon>Weissella</taxon>
    </lineage>
</organism>
<dbReference type="EMBL" id="JQCD01000030">
    <property type="protein sequence ID" value="KRN76227.1"/>
    <property type="molecule type" value="Genomic_DNA"/>
</dbReference>
<dbReference type="InterPro" id="IPR011129">
    <property type="entry name" value="CSD"/>
</dbReference>
<dbReference type="AlphaFoldDB" id="A0A0R2JFU4"/>
<evidence type="ECO:0000256" key="2">
    <source>
        <dbReference type="ARBA" id="ARBA00022490"/>
    </source>
</evidence>
<dbReference type="Pfam" id="PF00313">
    <property type="entry name" value="CSD"/>
    <property type="match status" value="1"/>
</dbReference>
<dbReference type="InterPro" id="IPR019844">
    <property type="entry name" value="CSD_CS"/>
</dbReference>
<evidence type="ECO:0000313" key="5">
    <source>
        <dbReference type="EMBL" id="KRN76227.1"/>
    </source>
</evidence>
<dbReference type="RefSeq" id="WP_057788372.1">
    <property type="nucleotide sequence ID" value="NZ_JQCD01000030.1"/>
</dbReference>
<sequence length="69" mass="7740">MEKLHGTVKSWEDNKGFGFIEHPDEADLFVHFSALINMRVRSLEPGQKVSYVIAPGIRGDQAALVELED</sequence>
<reference evidence="5 6" key="1">
    <citation type="journal article" date="2015" name="Genome Announc.">
        <title>Expanding the biotechnology potential of lactobacilli through comparative genomics of 213 strains and associated genera.</title>
        <authorList>
            <person name="Sun Z."/>
            <person name="Harris H.M."/>
            <person name="McCann A."/>
            <person name="Guo C."/>
            <person name="Argimon S."/>
            <person name="Zhang W."/>
            <person name="Yang X."/>
            <person name="Jeffery I.B."/>
            <person name="Cooney J.C."/>
            <person name="Kagawa T.F."/>
            <person name="Liu W."/>
            <person name="Song Y."/>
            <person name="Salvetti E."/>
            <person name="Wrobel A."/>
            <person name="Rasinkangas P."/>
            <person name="Parkhill J."/>
            <person name="Rea M.C."/>
            <person name="O'Sullivan O."/>
            <person name="Ritari J."/>
            <person name="Douillard F.P."/>
            <person name="Paul Ross R."/>
            <person name="Yang R."/>
            <person name="Briner A.E."/>
            <person name="Felis G.E."/>
            <person name="de Vos W.M."/>
            <person name="Barrangou R."/>
            <person name="Klaenhammer T.R."/>
            <person name="Caufield P.W."/>
            <person name="Cui Y."/>
            <person name="Zhang H."/>
            <person name="O'Toole P.W."/>
        </authorList>
    </citation>
    <scope>NUCLEOTIDE SEQUENCE [LARGE SCALE GENOMIC DNA]</scope>
    <source>
        <strain evidence="5 6">DSM 20014</strain>
    </source>
</reference>
<evidence type="ECO:0000256" key="3">
    <source>
        <dbReference type="RuleBase" id="RU000408"/>
    </source>
</evidence>
<accession>A0A0R2JFU4</accession>
<dbReference type="Proteomes" id="UP000051673">
    <property type="component" value="Unassembled WGS sequence"/>
</dbReference>
<dbReference type="GO" id="GO:0005737">
    <property type="term" value="C:cytoplasm"/>
    <property type="evidence" value="ECO:0007669"/>
    <property type="project" value="UniProtKB-SubCell"/>
</dbReference>
<evidence type="ECO:0000256" key="1">
    <source>
        <dbReference type="ARBA" id="ARBA00004496"/>
    </source>
</evidence>
<dbReference type="OrthoDB" id="9805039at2"/>
<feature type="domain" description="CSD" evidence="4">
    <location>
        <begin position="3"/>
        <end position="67"/>
    </location>
</feature>
<gene>
    <name evidence="5" type="ORF">IV67_GL000803</name>
</gene>
<dbReference type="PANTHER" id="PTHR11544">
    <property type="entry name" value="COLD SHOCK DOMAIN CONTAINING PROTEINS"/>
    <property type="match status" value="1"/>
</dbReference>
<dbReference type="CDD" id="cd04458">
    <property type="entry name" value="CSP_CDS"/>
    <property type="match status" value="1"/>
</dbReference>
<dbReference type="PROSITE" id="PS51857">
    <property type="entry name" value="CSD_2"/>
    <property type="match status" value="1"/>
</dbReference>
<dbReference type="InterPro" id="IPR012340">
    <property type="entry name" value="NA-bd_OB-fold"/>
</dbReference>
<dbReference type="GO" id="GO:0003676">
    <property type="term" value="F:nucleic acid binding"/>
    <property type="evidence" value="ECO:0007669"/>
    <property type="project" value="InterPro"/>
</dbReference>
<comment type="caution">
    <text evidence="5">The sequence shown here is derived from an EMBL/GenBank/DDBJ whole genome shotgun (WGS) entry which is preliminary data.</text>
</comment>
<dbReference type="InterPro" id="IPR002059">
    <property type="entry name" value="CSP_DNA-bd"/>
</dbReference>
<comment type="subcellular location">
    <subcellularLocation>
        <location evidence="1 3">Cytoplasm</location>
    </subcellularLocation>
</comment>
<dbReference type="InterPro" id="IPR012156">
    <property type="entry name" value="Cold_shock_CspA"/>
</dbReference>
<dbReference type="SMART" id="SM00357">
    <property type="entry name" value="CSP"/>
    <property type="match status" value="1"/>
</dbReference>
<dbReference type="Gene3D" id="2.40.50.140">
    <property type="entry name" value="Nucleic acid-binding proteins"/>
    <property type="match status" value="1"/>
</dbReference>
<dbReference type="SUPFAM" id="SSF50249">
    <property type="entry name" value="Nucleic acid-binding proteins"/>
    <property type="match status" value="1"/>
</dbReference>
<evidence type="ECO:0000313" key="6">
    <source>
        <dbReference type="Proteomes" id="UP000051673"/>
    </source>
</evidence>
<proteinExistence type="predicted"/>